<reference evidence="1 2" key="1">
    <citation type="submission" date="2021-06" db="EMBL/GenBank/DDBJ databases">
        <title>Caerostris extrusa draft genome.</title>
        <authorList>
            <person name="Kono N."/>
            <person name="Arakawa K."/>
        </authorList>
    </citation>
    <scope>NUCLEOTIDE SEQUENCE [LARGE SCALE GENOMIC DNA]</scope>
</reference>
<keyword evidence="2" id="KW-1185">Reference proteome</keyword>
<dbReference type="AlphaFoldDB" id="A0AAV4URG1"/>
<organism evidence="1 2">
    <name type="scientific">Caerostris extrusa</name>
    <name type="common">Bark spider</name>
    <name type="synonym">Caerostris bankana</name>
    <dbReference type="NCBI Taxonomy" id="172846"/>
    <lineage>
        <taxon>Eukaryota</taxon>
        <taxon>Metazoa</taxon>
        <taxon>Ecdysozoa</taxon>
        <taxon>Arthropoda</taxon>
        <taxon>Chelicerata</taxon>
        <taxon>Arachnida</taxon>
        <taxon>Araneae</taxon>
        <taxon>Araneomorphae</taxon>
        <taxon>Entelegynae</taxon>
        <taxon>Araneoidea</taxon>
        <taxon>Araneidae</taxon>
        <taxon>Caerostris</taxon>
    </lineage>
</organism>
<gene>
    <name evidence="1" type="ORF">CEXT_45021</name>
</gene>
<comment type="caution">
    <text evidence="1">The sequence shown here is derived from an EMBL/GenBank/DDBJ whole genome shotgun (WGS) entry which is preliminary data.</text>
</comment>
<dbReference type="EMBL" id="BPLR01013332">
    <property type="protein sequence ID" value="GIY60475.1"/>
    <property type="molecule type" value="Genomic_DNA"/>
</dbReference>
<dbReference type="Proteomes" id="UP001054945">
    <property type="component" value="Unassembled WGS sequence"/>
</dbReference>
<proteinExistence type="predicted"/>
<evidence type="ECO:0000313" key="2">
    <source>
        <dbReference type="Proteomes" id="UP001054945"/>
    </source>
</evidence>
<protein>
    <submittedName>
        <fullName evidence="1">Uncharacterized protein</fullName>
    </submittedName>
</protein>
<evidence type="ECO:0000313" key="1">
    <source>
        <dbReference type="EMBL" id="GIY60475.1"/>
    </source>
</evidence>
<accession>A0AAV4URG1</accession>
<sequence>MSGTVRYIAEVPEPCQELFENNTHWIPMEEGSSNKTRQLFLTEVNREGFVQWTIEALSIMSIYFSLLSLPADSFYASRITWAISTAVGIPVFYAETSRNRLDFYWKESQ</sequence>
<name>A0AAV4URG1_CAEEX</name>